<dbReference type="Proteomes" id="UP001596380">
    <property type="component" value="Unassembled WGS sequence"/>
</dbReference>
<evidence type="ECO:0000313" key="3">
    <source>
        <dbReference type="Proteomes" id="UP001596380"/>
    </source>
</evidence>
<sequence>MPEPLRPLEGKVFSVGEYFSALMSGGYSAKSKPWPVERAVSEGYERVVWAFAAVEAIANNQARLDYRVMDGDEEVDGHPLARLLNDGRANPLETGRIFRHRLAAQILLSKAGAFVEVTSSRAGLPVRLDLLPPGRTRIIPGTGQDLVRCFEVARIDGTRAFVDPERVRWFRRPHPLDPYSGTTPLEAAGLSVEMDFFADMYNSSFLSNDARPAGVLGVEGDMDQDDMDRLEERFGRGPYEAGKTSVVGGNLSWVDLAARPRDMAYAELSGVTKDKILTAFGVPESVLGNASGRTFDNAEQEETNFWVFTMQPLLSIMSAAFDDDSSGELAGEFDTSVIDVLQRAEERKRDQARADFERGLISIDEYREIAGLERFDLPFTRALYVPAGKTPVPTREEDADALGMGSSPAAGPPAPADVQPIGAPPEEDPAADEAHPAPLAAAAPRALPAAPAPATGAAPPFGAPTVPAGKAAVVPLRRRPPRAKVRVVRETKAARPSIEPRARSRVEDAVAAALAAAAARLTERTAARVASPKTRKGTRHWAAADDRDTRAGAKELDAVSAVAPDRWAGDVEASVRPLLAETSAWFSGGGKDIAGYAARLAGARAADLAHQVTAEVVAADRNGASMDRIISAVRAYGDTAPDWARTVARDLVADLAAAARQDVNDGALPA</sequence>
<protein>
    <submittedName>
        <fullName evidence="2">Phage portal protein</fullName>
    </submittedName>
</protein>
<dbReference type="Pfam" id="PF04860">
    <property type="entry name" value="Phage_portal"/>
    <property type="match status" value="1"/>
</dbReference>
<dbReference type="RefSeq" id="WP_378063674.1">
    <property type="nucleotide sequence ID" value="NZ_JBHSXS010000019.1"/>
</dbReference>
<dbReference type="InterPro" id="IPR006944">
    <property type="entry name" value="Phage/GTA_portal"/>
</dbReference>
<comment type="caution">
    <text evidence="2">The sequence shown here is derived from an EMBL/GenBank/DDBJ whole genome shotgun (WGS) entry which is preliminary data.</text>
</comment>
<keyword evidence="3" id="KW-1185">Reference proteome</keyword>
<evidence type="ECO:0000313" key="2">
    <source>
        <dbReference type="EMBL" id="MFC6883508.1"/>
    </source>
</evidence>
<gene>
    <name evidence="2" type="ORF">ACFQKB_27370</name>
</gene>
<evidence type="ECO:0000256" key="1">
    <source>
        <dbReference type="SAM" id="MobiDB-lite"/>
    </source>
</evidence>
<feature type="region of interest" description="Disordered" evidence="1">
    <location>
        <begin position="389"/>
        <end position="433"/>
    </location>
</feature>
<proteinExistence type="predicted"/>
<name>A0ABW2CSB6_9ACTN</name>
<reference evidence="3" key="1">
    <citation type="journal article" date="2019" name="Int. J. Syst. Evol. Microbiol.">
        <title>The Global Catalogue of Microorganisms (GCM) 10K type strain sequencing project: providing services to taxonomists for standard genome sequencing and annotation.</title>
        <authorList>
            <consortium name="The Broad Institute Genomics Platform"/>
            <consortium name="The Broad Institute Genome Sequencing Center for Infectious Disease"/>
            <person name="Wu L."/>
            <person name="Ma J."/>
        </authorList>
    </citation>
    <scope>NUCLEOTIDE SEQUENCE [LARGE SCALE GENOMIC DNA]</scope>
    <source>
        <strain evidence="3">JCM 3369</strain>
    </source>
</reference>
<organism evidence="2 3">
    <name type="scientific">Actinomadura yumaensis</name>
    <dbReference type="NCBI Taxonomy" id="111807"/>
    <lineage>
        <taxon>Bacteria</taxon>
        <taxon>Bacillati</taxon>
        <taxon>Actinomycetota</taxon>
        <taxon>Actinomycetes</taxon>
        <taxon>Streptosporangiales</taxon>
        <taxon>Thermomonosporaceae</taxon>
        <taxon>Actinomadura</taxon>
    </lineage>
</organism>
<accession>A0ABW2CSB6</accession>
<dbReference type="EMBL" id="JBHSXS010000019">
    <property type="protein sequence ID" value="MFC6883508.1"/>
    <property type="molecule type" value="Genomic_DNA"/>
</dbReference>